<dbReference type="InParanoid" id="A0A1X7SH45"/>
<feature type="compositionally biased region" description="Low complexity" evidence="1">
    <location>
        <begin position="19"/>
        <end position="30"/>
    </location>
</feature>
<evidence type="ECO:0000313" key="2">
    <source>
        <dbReference type="EnsemblMetazoa" id="Aqu2.1.01416_001"/>
    </source>
</evidence>
<protein>
    <submittedName>
        <fullName evidence="2">Uncharacterized protein</fullName>
    </submittedName>
</protein>
<feature type="region of interest" description="Disordered" evidence="1">
    <location>
        <begin position="19"/>
        <end position="56"/>
    </location>
</feature>
<sequence length="56" mass="6295">MVWHMLHCLIKNAKVSVSHVQSTSNSTVSSNKRKSTDLQKSNRPKKSKICDNNALN</sequence>
<dbReference type="EnsemblMetazoa" id="Aqu2.1.01416_001">
    <property type="protein sequence ID" value="Aqu2.1.01416_001"/>
    <property type="gene ID" value="Aqu2.1.01416"/>
</dbReference>
<name>A0A1X7SH45_AMPQE</name>
<proteinExistence type="predicted"/>
<evidence type="ECO:0000256" key="1">
    <source>
        <dbReference type="SAM" id="MobiDB-lite"/>
    </source>
</evidence>
<accession>A0A1X7SH45</accession>
<dbReference type="AlphaFoldDB" id="A0A1X7SH45"/>
<reference evidence="2" key="1">
    <citation type="submission" date="2017-05" db="UniProtKB">
        <authorList>
            <consortium name="EnsemblMetazoa"/>
        </authorList>
    </citation>
    <scope>IDENTIFICATION</scope>
</reference>
<organism evidence="2">
    <name type="scientific">Amphimedon queenslandica</name>
    <name type="common">Sponge</name>
    <dbReference type="NCBI Taxonomy" id="400682"/>
    <lineage>
        <taxon>Eukaryota</taxon>
        <taxon>Metazoa</taxon>
        <taxon>Porifera</taxon>
        <taxon>Demospongiae</taxon>
        <taxon>Heteroscleromorpha</taxon>
        <taxon>Haplosclerida</taxon>
        <taxon>Niphatidae</taxon>
        <taxon>Amphimedon</taxon>
    </lineage>
</organism>